<gene>
    <name evidence="2" type="ORF">LV92_01585</name>
</gene>
<dbReference type="RefSeq" id="WP_111623106.1">
    <property type="nucleotide sequence ID" value="NZ_QLLN01000003.1"/>
</dbReference>
<evidence type="ECO:0000259" key="1">
    <source>
        <dbReference type="Pfam" id="PF00656"/>
    </source>
</evidence>
<dbReference type="SUPFAM" id="SSF52129">
    <property type="entry name" value="Caspase-like"/>
    <property type="match status" value="1"/>
</dbReference>
<dbReference type="Gene3D" id="3.40.50.1460">
    <property type="match status" value="1"/>
</dbReference>
<feature type="domain" description="Peptidase C14 caspase" evidence="1">
    <location>
        <begin position="1"/>
        <end position="199"/>
    </location>
</feature>
<proteinExistence type="predicted"/>
<keyword evidence="3" id="KW-1185">Reference proteome</keyword>
<dbReference type="AlphaFoldDB" id="A0A327R8P4"/>
<reference evidence="2 3" key="1">
    <citation type="submission" date="2018-06" db="EMBL/GenBank/DDBJ databases">
        <title>Genomic Encyclopedia of Archaeal and Bacterial Type Strains, Phase II (KMG-II): from individual species to whole genera.</title>
        <authorList>
            <person name="Goeker M."/>
        </authorList>
    </citation>
    <scope>NUCLEOTIDE SEQUENCE [LARGE SCALE GENOMIC DNA]</scope>
    <source>
        <strain evidence="2 3">DSM 23522</strain>
    </source>
</reference>
<evidence type="ECO:0000313" key="2">
    <source>
        <dbReference type="EMBL" id="RAJ12352.1"/>
    </source>
</evidence>
<dbReference type="PANTHER" id="PTHR22576:SF37">
    <property type="entry name" value="MUCOSA-ASSOCIATED LYMPHOID TISSUE LYMPHOMA TRANSLOCATION PROTEIN 1"/>
    <property type="match status" value="1"/>
</dbReference>
<comment type="caution">
    <text evidence="2">The sequence shown here is derived from an EMBL/GenBank/DDBJ whole genome shotgun (WGS) entry which is preliminary data.</text>
</comment>
<name>A0A327R8P4_9FLAO</name>
<dbReference type="InterPro" id="IPR052039">
    <property type="entry name" value="Caspase-related_regulators"/>
</dbReference>
<sequence length="323" mass="35607">MRKALVVGINNYPTAPLRGCINDASAFGNTLEVNGDGSPNFDVRLMTDVEKKSELKGQIRELFAGDSETALFYFSGHGFFDDLGGGFIVTPDYQPNDEGVSMDEILNIANDSKAKNRVIILDCCHSGSFGSPQISGGKNAQIGEGVSILTASKSDEVSLEINGHGVFTNLLLDALQGGASDLRGHITPGSIYSYIDQALGPWDQRPVFKTNITRFTSLRTVNPQVPSDILRKLTKYFETAESKYELDPSFEFTNDPKIEHNYVEPYASGDKVTIFKELQKLASVGLIVPVDEQHMYFAAMNSKSCRLTALGFHYWRLVKDKRI</sequence>
<evidence type="ECO:0000313" key="3">
    <source>
        <dbReference type="Proteomes" id="UP000249696"/>
    </source>
</evidence>
<dbReference type="EMBL" id="QLLN01000003">
    <property type="protein sequence ID" value="RAJ12352.1"/>
    <property type="molecule type" value="Genomic_DNA"/>
</dbReference>
<dbReference type="GO" id="GO:0004197">
    <property type="term" value="F:cysteine-type endopeptidase activity"/>
    <property type="evidence" value="ECO:0007669"/>
    <property type="project" value="InterPro"/>
</dbReference>
<dbReference type="PANTHER" id="PTHR22576">
    <property type="entry name" value="MUCOSA ASSOCIATED LYMPHOID TISSUE LYMPHOMA TRANSLOCATION PROTEIN 1/PARACASPASE"/>
    <property type="match status" value="1"/>
</dbReference>
<dbReference type="Proteomes" id="UP000249696">
    <property type="component" value="Unassembled WGS sequence"/>
</dbReference>
<accession>A0A327R8P4</accession>
<dbReference type="GO" id="GO:0006508">
    <property type="term" value="P:proteolysis"/>
    <property type="evidence" value="ECO:0007669"/>
    <property type="project" value="InterPro"/>
</dbReference>
<dbReference type="Pfam" id="PF00656">
    <property type="entry name" value="Peptidase_C14"/>
    <property type="match status" value="1"/>
</dbReference>
<dbReference type="OrthoDB" id="9812126at2"/>
<protein>
    <submittedName>
        <fullName evidence="2">Putative caspase-like protein</fullName>
    </submittedName>
</protein>
<organism evidence="2 3">
    <name type="scientific">Arenibacter echinorum</name>
    <dbReference type="NCBI Taxonomy" id="440515"/>
    <lineage>
        <taxon>Bacteria</taxon>
        <taxon>Pseudomonadati</taxon>
        <taxon>Bacteroidota</taxon>
        <taxon>Flavobacteriia</taxon>
        <taxon>Flavobacteriales</taxon>
        <taxon>Flavobacteriaceae</taxon>
        <taxon>Arenibacter</taxon>
    </lineage>
</organism>
<dbReference type="InterPro" id="IPR011600">
    <property type="entry name" value="Pept_C14_caspase"/>
</dbReference>
<dbReference type="InterPro" id="IPR029030">
    <property type="entry name" value="Caspase-like_dom_sf"/>
</dbReference>